<comment type="caution">
    <text evidence="1">The sequence shown here is derived from an EMBL/GenBank/DDBJ whole genome shotgun (WGS) entry which is preliminary data.</text>
</comment>
<proteinExistence type="predicted"/>
<keyword evidence="2" id="KW-1185">Reference proteome</keyword>
<protein>
    <submittedName>
        <fullName evidence="1">Uncharacterized protein</fullName>
    </submittedName>
</protein>
<gene>
    <name evidence="1" type="ORF">BN134_336</name>
</gene>
<sequence length="85" mass="9730">MTIIAVEKECLMQEMEAWRVPMNYVRAFTAKSTQTGGLIGLDLFFFNDTEHLISLATGWPYRRRSGVALTVRQKGGKRRLRLLLA</sequence>
<organism evidence="1 2">
    <name type="scientific">Cronobacter dublinensis 1210</name>
    <dbReference type="NCBI Taxonomy" id="1208656"/>
    <lineage>
        <taxon>Bacteria</taxon>
        <taxon>Pseudomonadati</taxon>
        <taxon>Pseudomonadota</taxon>
        <taxon>Gammaproteobacteria</taxon>
        <taxon>Enterobacterales</taxon>
        <taxon>Enterobacteriaceae</taxon>
        <taxon>Cronobacter</taxon>
    </lineage>
</organism>
<reference evidence="2" key="1">
    <citation type="journal article" date="2012" name="PLoS ONE">
        <title>Comparative analysis of genome sequences covering the seven cronobacter species.</title>
        <authorList>
            <person name="Joseph S."/>
            <person name="Desai P."/>
            <person name="Ji Y."/>
            <person name="Cummings C.A."/>
            <person name="Shih R."/>
            <person name="Degoricija L."/>
            <person name="Rico A."/>
            <person name="Brzoska P."/>
            <person name="Hamby S.E."/>
            <person name="Masood N."/>
            <person name="Hariri S."/>
            <person name="Sonbol H."/>
            <person name="Chuzhanova N."/>
            <person name="McClelland M."/>
            <person name="Furtado M.R."/>
            <person name="Forsythe S.J."/>
        </authorList>
    </citation>
    <scope>NUCLEOTIDE SEQUENCE [LARGE SCALE GENOMIC DNA]</scope>
    <source>
        <strain evidence="2">1210</strain>
    </source>
</reference>
<name>A0ABM9Q2T7_9ENTR</name>
<evidence type="ECO:0000313" key="1">
    <source>
        <dbReference type="EMBL" id="CCJ79630.1"/>
    </source>
</evidence>
<evidence type="ECO:0000313" key="2">
    <source>
        <dbReference type="Proteomes" id="UP000009342"/>
    </source>
</evidence>
<accession>A0ABM9Q2T7</accession>
<dbReference type="EMBL" id="CAKZ01000015">
    <property type="protein sequence ID" value="CCJ79630.1"/>
    <property type="molecule type" value="Genomic_DNA"/>
</dbReference>
<dbReference type="Proteomes" id="UP000009342">
    <property type="component" value="Unassembled WGS sequence"/>
</dbReference>